<keyword evidence="7 14" id="KW-0227">DNA damage</keyword>
<dbReference type="Proteomes" id="UP000316598">
    <property type="component" value="Unassembled WGS sequence"/>
</dbReference>
<dbReference type="Pfam" id="PF12826">
    <property type="entry name" value="HHH_2"/>
    <property type="match status" value="1"/>
</dbReference>
<dbReference type="InterPro" id="IPR001357">
    <property type="entry name" value="BRCT_dom"/>
</dbReference>
<comment type="cofactor">
    <cofactor evidence="14">
        <name>Mg(2+)</name>
        <dbReference type="ChEBI" id="CHEBI:18420"/>
    </cofactor>
    <cofactor evidence="14">
        <name>Mn(2+)</name>
        <dbReference type="ChEBI" id="CHEBI:29035"/>
    </cofactor>
</comment>
<protein>
    <recommendedName>
        <fullName evidence="3 14">DNA ligase</fullName>
        <ecNumber evidence="2 14">6.5.1.2</ecNumber>
    </recommendedName>
    <alternativeName>
        <fullName evidence="14">Polydeoxyribonucleotide synthase [NAD(+)]</fullName>
    </alternativeName>
</protein>
<dbReference type="CDD" id="cd17748">
    <property type="entry name" value="BRCT_DNA_ligase_like"/>
    <property type="match status" value="1"/>
</dbReference>
<evidence type="ECO:0000256" key="3">
    <source>
        <dbReference type="ARBA" id="ARBA00013308"/>
    </source>
</evidence>
<dbReference type="Gene3D" id="3.40.50.10190">
    <property type="entry name" value="BRCT domain"/>
    <property type="match status" value="1"/>
</dbReference>
<feature type="binding site" evidence="14">
    <location>
        <begin position="33"/>
        <end position="37"/>
    </location>
    <ligand>
        <name>NAD(+)</name>
        <dbReference type="ChEBI" id="CHEBI:57540"/>
    </ligand>
</feature>
<dbReference type="InterPro" id="IPR013839">
    <property type="entry name" value="DNAligase_adenylation"/>
</dbReference>
<evidence type="ECO:0000259" key="16">
    <source>
        <dbReference type="PROSITE" id="PS50172"/>
    </source>
</evidence>
<evidence type="ECO:0000313" key="18">
    <source>
        <dbReference type="Proteomes" id="UP000316598"/>
    </source>
</evidence>
<evidence type="ECO:0000256" key="13">
    <source>
        <dbReference type="ARBA" id="ARBA00060881"/>
    </source>
</evidence>
<feature type="coiled-coil region" evidence="15">
    <location>
        <begin position="2"/>
        <end position="56"/>
    </location>
</feature>
<keyword evidence="9 14" id="KW-0460">Magnesium</keyword>
<comment type="caution">
    <text evidence="17">The sequence shown here is derived from an EMBL/GenBank/DDBJ whole genome shotgun (WGS) entry which is preliminary data.</text>
</comment>
<dbReference type="Gene3D" id="3.30.470.30">
    <property type="entry name" value="DNA ligase/mRNA capping enzyme"/>
    <property type="match status" value="1"/>
</dbReference>
<dbReference type="PROSITE" id="PS01056">
    <property type="entry name" value="DNA_LIGASE_N2"/>
    <property type="match status" value="1"/>
</dbReference>
<evidence type="ECO:0000256" key="11">
    <source>
        <dbReference type="ARBA" id="ARBA00023204"/>
    </source>
</evidence>
<dbReference type="SUPFAM" id="SSF47781">
    <property type="entry name" value="RuvA domain 2-like"/>
    <property type="match status" value="1"/>
</dbReference>
<feature type="binding site" evidence="14">
    <location>
        <position position="113"/>
    </location>
    <ligand>
        <name>NAD(+)</name>
        <dbReference type="ChEBI" id="CHEBI:57540"/>
    </ligand>
</feature>
<dbReference type="GO" id="GO:0006260">
    <property type="term" value="P:DNA replication"/>
    <property type="evidence" value="ECO:0007669"/>
    <property type="project" value="UniProtKB-KW"/>
</dbReference>
<evidence type="ECO:0000256" key="5">
    <source>
        <dbReference type="ARBA" id="ARBA00022705"/>
    </source>
</evidence>
<dbReference type="InterPro" id="IPR012340">
    <property type="entry name" value="NA-bd_OB-fold"/>
</dbReference>
<dbReference type="PROSITE" id="PS50172">
    <property type="entry name" value="BRCT"/>
    <property type="match status" value="1"/>
</dbReference>
<feature type="active site" description="N6-AMP-lysine intermediate" evidence="14">
    <location>
        <position position="115"/>
    </location>
</feature>
<dbReference type="Gene3D" id="1.10.150.20">
    <property type="entry name" value="5' to 3' exonuclease, C-terminal subdomain"/>
    <property type="match status" value="2"/>
</dbReference>
<evidence type="ECO:0000256" key="4">
    <source>
        <dbReference type="ARBA" id="ARBA00022598"/>
    </source>
</evidence>
<dbReference type="GO" id="GO:0003911">
    <property type="term" value="F:DNA ligase (NAD+) activity"/>
    <property type="evidence" value="ECO:0007669"/>
    <property type="project" value="UniProtKB-UniRule"/>
</dbReference>
<dbReference type="SMART" id="SM00292">
    <property type="entry name" value="BRCT"/>
    <property type="match status" value="1"/>
</dbReference>
<keyword evidence="6 14" id="KW-0479">Metal-binding</keyword>
<dbReference type="GO" id="GO:0046872">
    <property type="term" value="F:metal ion binding"/>
    <property type="evidence" value="ECO:0007669"/>
    <property type="project" value="UniProtKB-KW"/>
</dbReference>
<dbReference type="PANTHER" id="PTHR23389">
    <property type="entry name" value="CHROMOSOME TRANSMISSION FIDELITY FACTOR 18"/>
    <property type="match status" value="1"/>
</dbReference>
<dbReference type="Gene3D" id="1.10.287.610">
    <property type="entry name" value="Helix hairpin bin"/>
    <property type="match status" value="1"/>
</dbReference>
<dbReference type="Pfam" id="PF03120">
    <property type="entry name" value="OB_DNA_ligase"/>
    <property type="match status" value="1"/>
</dbReference>
<feature type="binding site" evidence="14">
    <location>
        <position position="430"/>
    </location>
    <ligand>
        <name>Zn(2+)</name>
        <dbReference type="ChEBI" id="CHEBI:29105"/>
    </ligand>
</feature>
<feature type="binding site" evidence="14">
    <location>
        <position position="410"/>
    </location>
    <ligand>
        <name>Zn(2+)</name>
        <dbReference type="ChEBI" id="CHEBI:29105"/>
    </ligand>
</feature>
<dbReference type="Gene3D" id="2.40.50.140">
    <property type="entry name" value="Nucleic acid-binding proteins"/>
    <property type="match status" value="1"/>
</dbReference>
<gene>
    <name evidence="14 17" type="primary">ligA</name>
    <name evidence="17" type="ORF">Pla22_29090</name>
</gene>
<dbReference type="SUPFAM" id="SSF56091">
    <property type="entry name" value="DNA ligase/mRNA capping enzyme, catalytic domain"/>
    <property type="match status" value="1"/>
</dbReference>
<dbReference type="NCBIfam" id="NF005932">
    <property type="entry name" value="PRK07956.1"/>
    <property type="match status" value="1"/>
</dbReference>
<feature type="binding site" evidence="14">
    <location>
        <position position="313"/>
    </location>
    <ligand>
        <name>NAD(+)</name>
        <dbReference type="ChEBI" id="CHEBI:57540"/>
    </ligand>
</feature>
<comment type="similarity">
    <text evidence="13 14">Belongs to the NAD-dependent DNA ligase family. LigA subfamily.</text>
</comment>
<keyword evidence="15" id="KW-0175">Coiled coil</keyword>
<name>A0A5C5WJ52_9BACT</name>
<evidence type="ECO:0000256" key="12">
    <source>
        <dbReference type="ARBA" id="ARBA00034005"/>
    </source>
</evidence>
<dbReference type="Pfam" id="PF03119">
    <property type="entry name" value="DNA_ligase_ZBD"/>
    <property type="match status" value="1"/>
</dbReference>
<feature type="binding site" evidence="14">
    <location>
        <begin position="82"/>
        <end position="83"/>
    </location>
    <ligand>
        <name>NAD(+)</name>
        <dbReference type="ChEBI" id="CHEBI:57540"/>
    </ligand>
</feature>
<proteinExistence type="inferred from homology"/>
<dbReference type="InterPro" id="IPR041663">
    <property type="entry name" value="DisA/LigA_HHH"/>
</dbReference>
<evidence type="ECO:0000256" key="7">
    <source>
        <dbReference type="ARBA" id="ARBA00022763"/>
    </source>
</evidence>
<dbReference type="Gene3D" id="6.20.10.30">
    <property type="match status" value="1"/>
</dbReference>
<dbReference type="OrthoDB" id="9759736at2"/>
<dbReference type="SUPFAM" id="SSF50249">
    <property type="entry name" value="Nucleic acid-binding proteins"/>
    <property type="match status" value="1"/>
</dbReference>
<dbReference type="HAMAP" id="MF_01588">
    <property type="entry name" value="DNA_ligase_A"/>
    <property type="match status" value="1"/>
</dbReference>
<dbReference type="EC" id="6.5.1.2" evidence="2 14"/>
<dbReference type="FunFam" id="2.40.50.140:FF:000012">
    <property type="entry name" value="DNA ligase"/>
    <property type="match status" value="1"/>
</dbReference>
<keyword evidence="10 14" id="KW-0520">NAD</keyword>
<dbReference type="InterPro" id="IPR013840">
    <property type="entry name" value="DNAligase_N"/>
</dbReference>
<dbReference type="Pfam" id="PF00533">
    <property type="entry name" value="BRCT"/>
    <property type="match status" value="1"/>
</dbReference>
<dbReference type="InterPro" id="IPR004149">
    <property type="entry name" value="Znf_DNAligase_C4"/>
</dbReference>
<feature type="binding site" evidence="14">
    <location>
        <position position="425"/>
    </location>
    <ligand>
        <name>Zn(2+)</name>
        <dbReference type="ChEBI" id="CHEBI:29105"/>
    </ligand>
</feature>
<feature type="domain" description="BRCT" evidence="16">
    <location>
        <begin position="603"/>
        <end position="681"/>
    </location>
</feature>
<evidence type="ECO:0000256" key="9">
    <source>
        <dbReference type="ARBA" id="ARBA00022842"/>
    </source>
</evidence>
<keyword evidence="4 14" id="KW-0436">Ligase</keyword>
<dbReference type="GO" id="GO:0006281">
    <property type="term" value="P:DNA repair"/>
    <property type="evidence" value="ECO:0007669"/>
    <property type="project" value="UniProtKB-KW"/>
</dbReference>
<dbReference type="InterPro" id="IPR010994">
    <property type="entry name" value="RuvA_2-like"/>
</dbReference>
<dbReference type="InterPro" id="IPR036420">
    <property type="entry name" value="BRCT_dom_sf"/>
</dbReference>
<dbReference type="RefSeq" id="WP_146515445.1">
    <property type="nucleotide sequence ID" value="NZ_SJPI01000002.1"/>
</dbReference>
<comment type="function">
    <text evidence="1 14">DNA ligase that catalyzes the formation of phosphodiester linkages between 5'-phosphoryl and 3'-hydroxyl groups in double-stranded DNA using NAD as a coenzyme and as the energy source for the reaction. It is essential for DNA replication and repair of damaged DNA.</text>
</comment>
<dbReference type="CDD" id="cd00114">
    <property type="entry name" value="LIGANc"/>
    <property type="match status" value="1"/>
</dbReference>
<feature type="binding site" evidence="14">
    <location>
        <position position="407"/>
    </location>
    <ligand>
        <name>Zn(2+)</name>
        <dbReference type="ChEBI" id="CHEBI:29105"/>
    </ligand>
</feature>
<evidence type="ECO:0000256" key="10">
    <source>
        <dbReference type="ARBA" id="ARBA00023027"/>
    </source>
</evidence>
<dbReference type="InterPro" id="IPR033136">
    <property type="entry name" value="DNA_ligase_CS"/>
</dbReference>
<dbReference type="NCBIfam" id="TIGR00575">
    <property type="entry name" value="dnlj"/>
    <property type="match status" value="1"/>
</dbReference>
<organism evidence="17 18">
    <name type="scientific">Rubripirellula amarantea</name>
    <dbReference type="NCBI Taxonomy" id="2527999"/>
    <lineage>
        <taxon>Bacteria</taxon>
        <taxon>Pseudomonadati</taxon>
        <taxon>Planctomycetota</taxon>
        <taxon>Planctomycetia</taxon>
        <taxon>Pirellulales</taxon>
        <taxon>Pirellulaceae</taxon>
        <taxon>Rubripirellula</taxon>
    </lineage>
</organism>
<evidence type="ECO:0000313" key="17">
    <source>
        <dbReference type="EMBL" id="TWT50169.1"/>
    </source>
</evidence>
<evidence type="ECO:0000256" key="14">
    <source>
        <dbReference type="HAMAP-Rule" id="MF_01588"/>
    </source>
</evidence>
<feature type="binding site" evidence="14">
    <location>
        <position position="289"/>
    </location>
    <ligand>
        <name>NAD(+)</name>
        <dbReference type="ChEBI" id="CHEBI:57540"/>
    </ligand>
</feature>
<dbReference type="PIRSF" id="PIRSF001604">
    <property type="entry name" value="LigA"/>
    <property type="match status" value="1"/>
</dbReference>
<dbReference type="SUPFAM" id="SSF52113">
    <property type="entry name" value="BRCT domain"/>
    <property type="match status" value="1"/>
</dbReference>
<dbReference type="EMBL" id="SJPI01000002">
    <property type="protein sequence ID" value="TWT50169.1"/>
    <property type="molecule type" value="Genomic_DNA"/>
</dbReference>
<keyword evidence="5 14" id="KW-0235">DNA replication</keyword>
<comment type="catalytic activity">
    <reaction evidence="12 14">
        <text>NAD(+) + (deoxyribonucleotide)n-3'-hydroxyl + 5'-phospho-(deoxyribonucleotide)m = (deoxyribonucleotide)n+m + AMP + beta-nicotinamide D-nucleotide.</text>
        <dbReference type="EC" id="6.5.1.2"/>
    </reaction>
</comment>
<evidence type="ECO:0000256" key="6">
    <source>
        <dbReference type="ARBA" id="ARBA00022723"/>
    </source>
</evidence>
<keyword evidence="18" id="KW-1185">Reference proteome</keyword>
<keyword evidence="11 14" id="KW-0234">DNA repair</keyword>
<evidence type="ECO:0000256" key="8">
    <source>
        <dbReference type="ARBA" id="ARBA00022833"/>
    </source>
</evidence>
<evidence type="ECO:0000256" key="15">
    <source>
        <dbReference type="SAM" id="Coils"/>
    </source>
</evidence>
<accession>A0A5C5WJ52</accession>
<dbReference type="InterPro" id="IPR001679">
    <property type="entry name" value="DNA_ligase"/>
</dbReference>
<dbReference type="AlphaFoldDB" id="A0A5C5WJ52"/>
<evidence type="ECO:0000256" key="1">
    <source>
        <dbReference type="ARBA" id="ARBA00004067"/>
    </source>
</evidence>
<dbReference type="GO" id="GO:0005829">
    <property type="term" value="C:cytosol"/>
    <property type="evidence" value="ECO:0007669"/>
    <property type="project" value="TreeGrafter"/>
</dbReference>
<feature type="binding site" evidence="14">
    <location>
        <position position="173"/>
    </location>
    <ligand>
        <name>NAD(+)</name>
        <dbReference type="ChEBI" id="CHEBI:57540"/>
    </ligand>
</feature>
<dbReference type="Pfam" id="PF01653">
    <property type="entry name" value="DNA_ligase_aden"/>
    <property type="match status" value="1"/>
</dbReference>
<dbReference type="PANTHER" id="PTHR23389:SF9">
    <property type="entry name" value="DNA LIGASE"/>
    <property type="match status" value="1"/>
</dbReference>
<evidence type="ECO:0000256" key="2">
    <source>
        <dbReference type="ARBA" id="ARBA00012722"/>
    </source>
</evidence>
<sequence>MAKNAATRVAELRQEIRRLDHLYYVEATSAVSDLEYDKLLEELKSLEQQHPELQSSDSPTQRVGDAPVEHLVQVEHRVPMLSIDNTYSREDLAAYFERTEKQLEGESIQWVMEYKIDGVAASVRYEEGLMTLALTRGNGNVGDDITHNIRTVRDLPLRTTGKNAPKVLEVRGEVYMTNSDLADLNVRQADAGQEAYKNTRNVTAGTIRLLDPSVAAERNLRFFCHGVGETDGLKAKNHIEFLDEVGKLGIPPTPHVKLLKDSKAALDAVALLEEEMPDLPFEVDGIVFKVNNFAQRERLGIRSKSPRWLIAYKFERYEAVTTLQTITVQVGKTGTITPVANLVPVEIADTTVSRASLHNADEIERLDVREGDTVVVEKAGKIIPKVVRVEKHERKGDLPKFEFPTHCPECGTPLVRDEGGVYIRCPSPACPAQLRQRLVYFGSRPGMDIDGLGEEVVDLLISHDLVHNYADLYRLTQDQVNGLVWPKKRKGKDGEQIDVAFGERNAAKLIKGIAETKSRGLARLLSSISIRHIGPSVARILTAEHPSFDQLCQASIEDLAGIHEIGDAIAKSIHEFCHSDYGRDLFAQFKDVGLDLTQPQVATGDGVFAGKSIVVTGTLKQYKRDEIKQLIVQHGGRASGSISKSTDFLVAGEKAGSKLKKAEELGIKILSEDEFKAMIES</sequence>
<reference evidence="17 18" key="1">
    <citation type="submission" date="2019-02" db="EMBL/GenBank/DDBJ databases">
        <title>Deep-cultivation of Planctomycetes and their phenomic and genomic characterization uncovers novel biology.</title>
        <authorList>
            <person name="Wiegand S."/>
            <person name="Jogler M."/>
            <person name="Boedeker C."/>
            <person name="Pinto D."/>
            <person name="Vollmers J."/>
            <person name="Rivas-Marin E."/>
            <person name="Kohn T."/>
            <person name="Peeters S.H."/>
            <person name="Heuer A."/>
            <person name="Rast P."/>
            <person name="Oberbeckmann S."/>
            <person name="Bunk B."/>
            <person name="Jeske O."/>
            <person name="Meyerdierks A."/>
            <person name="Storesund J.E."/>
            <person name="Kallscheuer N."/>
            <person name="Luecker S."/>
            <person name="Lage O.M."/>
            <person name="Pohl T."/>
            <person name="Merkel B.J."/>
            <person name="Hornburger P."/>
            <person name="Mueller R.-W."/>
            <person name="Bruemmer F."/>
            <person name="Labrenz M."/>
            <person name="Spormann A.M."/>
            <person name="Op Den Camp H."/>
            <person name="Overmann J."/>
            <person name="Amann R."/>
            <person name="Jetten M.S.M."/>
            <person name="Mascher T."/>
            <person name="Medema M.H."/>
            <person name="Devos D.P."/>
            <person name="Kaster A.-K."/>
            <person name="Ovreas L."/>
            <person name="Rohde M."/>
            <person name="Galperin M.Y."/>
            <person name="Jogler C."/>
        </authorList>
    </citation>
    <scope>NUCLEOTIDE SEQUENCE [LARGE SCALE GENOMIC DNA]</scope>
    <source>
        <strain evidence="17 18">Pla22</strain>
    </source>
</reference>
<feature type="binding site" evidence="14">
    <location>
        <position position="136"/>
    </location>
    <ligand>
        <name>NAD(+)</name>
        <dbReference type="ChEBI" id="CHEBI:57540"/>
    </ligand>
</feature>
<dbReference type="SMART" id="SM00532">
    <property type="entry name" value="LIGANc"/>
    <property type="match status" value="1"/>
</dbReference>
<keyword evidence="8 14" id="KW-0862">Zinc</keyword>
<dbReference type="InterPro" id="IPR004150">
    <property type="entry name" value="NAD_DNA_ligase_OB"/>
</dbReference>
<keyword evidence="14" id="KW-0464">Manganese</keyword>